<dbReference type="InterPro" id="IPR053466">
    <property type="entry name" value="L-arabinose_ABC_transporter"/>
</dbReference>
<keyword evidence="8" id="KW-1278">Translocase</keyword>
<evidence type="ECO:0000256" key="6">
    <source>
        <dbReference type="ARBA" id="ARBA00022741"/>
    </source>
</evidence>
<evidence type="ECO:0000256" key="9">
    <source>
        <dbReference type="ARBA" id="ARBA00023136"/>
    </source>
</evidence>
<evidence type="ECO:0000256" key="2">
    <source>
        <dbReference type="ARBA" id="ARBA00022448"/>
    </source>
</evidence>
<dbReference type="GO" id="GO:0005524">
    <property type="term" value="F:ATP binding"/>
    <property type="evidence" value="ECO:0007669"/>
    <property type="project" value="UniProtKB-KW"/>
</dbReference>
<organism evidence="11 12">
    <name type="scientific">Nonomuraea diastatica</name>
    <dbReference type="NCBI Taxonomy" id="1848329"/>
    <lineage>
        <taxon>Bacteria</taxon>
        <taxon>Bacillati</taxon>
        <taxon>Actinomycetota</taxon>
        <taxon>Actinomycetes</taxon>
        <taxon>Streptosporangiales</taxon>
        <taxon>Streptosporangiaceae</taxon>
        <taxon>Nonomuraea</taxon>
    </lineage>
</organism>
<proteinExistence type="predicted"/>
<gene>
    <name evidence="11" type="ORF">E1294_13935</name>
</gene>
<evidence type="ECO:0000256" key="5">
    <source>
        <dbReference type="ARBA" id="ARBA00022737"/>
    </source>
</evidence>
<dbReference type="Pfam" id="PF00005">
    <property type="entry name" value="ABC_tran"/>
    <property type="match status" value="2"/>
</dbReference>
<dbReference type="InterPro" id="IPR027417">
    <property type="entry name" value="P-loop_NTPase"/>
</dbReference>
<dbReference type="Gene3D" id="3.40.50.300">
    <property type="entry name" value="P-loop containing nucleotide triphosphate hydrolases"/>
    <property type="match status" value="2"/>
</dbReference>
<comment type="subcellular location">
    <subcellularLocation>
        <location evidence="1">Cell membrane</location>
        <topology evidence="1">Peripheral membrane protein</topology>
    </subcellularLocation>
</comment>
<feature type="domain" description="ABC transporter" evidence="10">
    <location>
        <begin position="262"/>
        <end position="508"/>
    </location>
</feature>
<evidence type="ECO:0000256" key="4">
    <source>
        <dbReference type="ARBA" id="ARBA00022597"/>
    </source>
</evidence>
<dbReference type="PANTHER" id="PTHR43790:SF1">
    <property type="entry name" value="XYLOSE IMPORT ATP-BINDING PROTEIN XYLG"/>
    <property type="match status" value="1"/>
</dbReference>
<dbReference type="NCBIfam" id="NF040905">
    <property type="entry name" value="GguA"/>
    <property type="match status" value="1"/>
</dbReference>
<dbReference type="SUPFAM" id="SSF52540">
    <property type="entry name" value="P-loop containing nucleoside triphosphate hydrolases"/>
    <property type="match status" value="2"/>
</dbReference>
<keyword evidence="12" id="KW-1185">Reference proteome</keyword>
<dbReference type="SMART" id="SM00382">
    <property type="entry name" value="AAA"/>
    <property type="match status" value="2"/>
</dbReference>
<dbReference type="EMBL" id="SMKP01000032">
    <property type="protein sequence ID" value="TDD21717.1"/>
    <property type="molecule type" value="Genomic_DNA"/>
</dbReference>
<evidence type="ECO:0000313" key="12">
    <source>
        <dbReference type="Proteomes" id="UP000294543"/>
    </source>
</evidence>
<dbReference type="RefSeq" id="WP_132508533.1">
    <property type="nucleotide sequence ID" value="NZ_SMKP01000032.1"/>
</dbReference>
<keyword evidence="2" id="KW-0813">Transport</keyword>
<dbReference type="InterPro" id="IPR003593">
    <property type="entry name" value="AAA+_ATPase"/>
</dbReference>
<dbReference type="PROSITE" id="PS50893">
    <property type="entry name" value="ABC_TRANSPORTER_2"/>
    <property type="match status" value="2"/>
</dbReference>
<keyword evidence="9" id="KW-0472">Membrane</keyword>
<keyword evidence="5" id="KW-0677">Repeat</keyword>
<evidence type="ECO:0000256" key="8">
    <source>
        <dbReference type="ARBA" id="ARBA00022967"/>
    </source>
</evidence>
<dbReference type="InterPro" id="IPR050107">
    <property type="entry name" value="ABC_carbohydrate_import_ATPase"/>
</dbReference>
<evidence type="ECO:0000256" key="1">
    <source>
        <dbReference type="ARBA" id="ARBA00004202"/>
    </source>
</evidence>
<dbReference type="Proteomes" id="UP000294543">
    <property type="component" value="Unassembled WGS sequence"/>
</dbReference>
<dbReference type="CDD" id="cd03216">
    <property type="entry name" value="ABC_Carb_Monos_I"/>
    <property type="match status" value="1"/>
</dbReference>
<keyword evidence="3" id="KW-1003">Cell membrane</keyword>
<dbReference type="PROSITE" id="PS00211">
    <property type="entry name" value="ABC_TRANSPORTER_1"/>
    <property type="match status" value="1"/>
</dbReference>
<keyword evidence="7 11" id="KW-0067">ATP-binding</keyword>
<dbReference type="InterPro" id="IPR003439">
    <property type="entry name" value="ABC_transporter-like_ATP-bd"/>
</dbReference>
<feature type="domain" description="ABC transporter" evidence="10">
    <location>
        <begin position="6"/>
        <end position="243"/>
    </location>
</feature>
<dbReference type="InterPro" id="IPR017871">
    <property type="entry name" value="ABC_transporter-like_CS"/>
</dbReference>
<keyword evidence="6" id="KW-0547">Nucleotide-binding</keyword>
<dbReference type="AlphaFoldDB" id="A0A4V2YF39"/>
<evidence type="ECO:0000313" key="11">
    <source>
        <dbReference type="EMBL" id="TDD21717.1"/>
    </source>
</evidence>
<dbReference type="GO" id="GO:0005886">
    <property type="term" value="C:plasma membrane"/>
    <property type="evidence" value="ECO:0007669"/>
    <property type="project" value="UniProtKB-SubCell"/>
</dbReference>
<dbReference type="PANTHER" id="PTHR43790">
    <property type="entry name" value="CARBOHYDRATE TRANSPORT ATP-BINDING PROTEIN MG119-RELATED"/>
    <property type="match status" value="1"/>
</dbReference>
<dbReference type="CDD" id="cd03215">
    <property type="entry name" value="ABC_Carb_Monos_II"/>
    <property type="match status" value="1"/>
</dbReference>
<comment type="caution">
    <text evidence="11">The sequence shown here is derived from an EMBL/GenBank/DDBJ whole genome shotgun (WGS) entry which is preliminary data.</text>
</comment>
<dbReference type="OrthoDB" id="4326612at2"/>
<evidence type="ECO:0000256" key="3">
    <source>
        <dbReference type="ARBA" id="ARBA00022475"/>
    </source>
</evidence>
<evidence type="ECO:0000259" key="10">
    <source>
        <dbReference type="PROSITE" id="PS50893"/>
    </source>
</evidence>
<name>A0A4V2YF39_9ACTN</name>
<keyword evidence="4" id="KW-0762">Sugar transport</keyword>
<evidence type="ECO:0000256" key="7">
    <source>
        <dbReference type="ARBA" id="ARBA00022840"/>
    </source>
</evidence>
<accession>A0A4V2YF39</accession>
<dbReference type="FunFam" id="3.40.50.300:FF:000127">
    <property type="entry name" value="Ribose import ATP-binding protein RbsA"/>
    <property type="match status" value="1"/>
</dbReference>
<protein>
    <submittedName>
        <fullName evidence="11">ATP-binding cassette domain-containing protein</fullName>
    </submittedName>
</protein>
<dbReference type="GO" id="GO:0016887">
    <property type="term" value="F:ATP hydrolysis activity"/>
    <property type="evidence" value="ECO:0007669"/>
    <property type="project" value="InterPro"/>
</dbReference>
<sequence length="509" mass="56180">MTEQILRMRGITKTFPGVKALQDVNLSVRRGEIHAICGENGAGKSTLMKVLSGVYPHGDYEGEITFEGRRCEFGGIRDSERAGIVIIHQELALSPQLSIAENIFLGNERARRGLIDWNRTNYEAATLMKRVGLRENPTTAIADIGVGKQQLVEIAKALAKEVKLLILDEPTAALNDDDSAHLLDLLRGLRDEGITCVIISHKLNEVTAIADSVTIIRDGRTIETLDMATDQVTEDRIISGMVGRALDNRFPPHEPTIGDEVLRIEDWTVHSPSQPGRKVVDGAALSLRRGEIVGLAGLMGAGRTELAMSVFGRTYGVHITGKIFKDGKPIEIRNVQDAIRHGIAYATEDRKRYGLNLIEDVKRNISAAGLRGMSKRGWVDEMEEYRVAEEFHKSMNIKAPSVSSIVGQLSGGNQQKVVLSKWILTEPDVLILDEPTRGIDVGAKYEIYTIINRLADQGRAVLVISSELPELLGLCDRIYTLSEGRITGEVPRRDATQERLMHLMTKGQE</sequence>
<reference evidence="11 12" key="1">
    <citation type="submission" date="2019-03" db="EMBL/GenBank/DDBJ databases">
        <title>Draft genome sequences of novel Actinobacteria.</title>
        <authorList>
            <person name="Sahin N."/>
            <person name="Ay H."/>
            <person name="Saygin H."/>
        </authorList>
    </citation>
    <scope>NUCLEOTIDE SEQUENCE [LARGE SCALE GENOMIC DNA]</scope>
    <source>
        <strain evidence="11 12">KC712</strain>
    </source>
</reference>